<evidence type="ECO:0000313" key="2">
    <source>
        <dbReference type="EMBL" id="QNP50022.1"/>
    </source>
</evidence>
<dbReference type="EMBL" id="CP060783">
    <property type="protein sequence ID" value="QNP50022.1"/>
    <property type="molecule type" value="Genomic_DNA"/>
</dbReference>
<protein>
    <submittedName>
        <fullName evidence="2">Uncharacterized protein</fullName>
    </submittedName>
</protein>
<feature type="region of interest" description="Disordered" evidence="1">
    <location>
        <begin position="112"/>
        <end position="139"/>
    </location>
</feature>
<dbReference type="AlphaFoldDB" id="A0A7H0GP06"/>
<evidence type="ECO:0000313" key="3">
    <source>
        <dbReference type="Proteomes" id="UP000516028"/>
    </source>
</evidence>
<dbReference type="Pfam" id="PF18934">
    <property type="entry name" value="DUF5682"/>
    <property type="match status" value="1"/>
</dbReference>
<sequence>MAESSLPFHFFGIRHHGPGSARSLLGALEALQPDALLIEGPAECETLLPAVAEQQLQPPVAMLVYSQDEPSRASFFPLAEFSPEWVAMRWAVQRGLPVRFMDLPQATEMALDKEAQASREAELAEPEKNETAAPPEDVAEGDEAVLAGSGAPHPDQRYARDPLDALAEAAGFADGETWWNRLVEERGGDSAVFEAVGMAMTALREELPNGLRGERYALREERREATMRQTMREAARAGFQRIAVICGAWHVPALQAATTAKADAATLKGLPRLKVQATWAPWTHRNLASASGYGAGVDSPGWYAHLWRTNALADPTDTEPGPRFIRPSRAAAWLARVAQLLRSHDLDCSSAHIIEATRLAEGLAALRAQTEPGLPELHEAVRTVICMGESAPLRLIQDALVIGDVLGSVPPDVPLVPLQRDLEQQQKTLRLKPEAASKIVALDLRKDTDLARSHLLHRLRLLGIHWGTRAADQQRNRGTFRESWDLQWQPELVVRLIESSRFGSTVETAAATRVLQSLTPQTTLPEIAEAIDDALLAQLPPLVERLMNEVSARAAITGDVQQLLRALPALANVYRYGSVRQTDSTLLAGVIDQLVLRAAIGLPNACLSLDEEAARGVQKLALLADDAIGLRDFAETTEAWQRALQVMAEADTCAALLRGMATRLLLDAKIWDEQRIGQQFAHNLSLGVAPVDAAAWLEGFLNRQALVLLHDDAIWGAVDAWLAQLGEAQFLQVLPLVRRSFADFSRAERQQLGSRAVRGQSSGAGAAAVVGPTGAGTGGATALDAKRASLVLPTLRTLWGVASER</sequence>
<feature type="compositionally biased region" description="Basic and acidic residues" evidence="1">
    <location>
        <begin position="112"/>
        <end position="130"/>
    </location>
</feature>
<keyword evidence="3" id="KW-1185">Reference proteome</keyword>
<dbReference type="InterPro" id="IPR043737">
    <property type="entry name" value="DUF5682"/>
</dbReference>
<proteinExistence type="predicted"/>
<gene>
    <name evidence="2" type="ORF">H9K75_09335</name>
</gene>
<dbReference type="Proteomes" id="UP000516028">
    <property type="component" value="Chromosome"/>
</dbReference>
<reference evidence="2 3" key="1">
    <citation type="submission" date="2020-08" db="EMBL/GenBank/DDBJ databases">
        <title>Genome sequence of Diaphorobacter aerolatus KACC 16536T.</title>
        <authorList>
            <person name="Hyun D.-W."/>
            <person name="Bae J.-W."/>
        </authorList>
    </citation>
    <scope>NUCLEOTIDE SEQUENCE [LARGE SCALE GENOMIC DNA]</scope>
    <source>
        <strain evidence="2 3">KACC 16536</strain>
    </source>
</reference>
<dbReference type="KEGG" id="daer:H9K75_09335"/>
<organism evidence="2 3">
    <name type="scientific">Diaphorobacter aerolatus</name>
    <dbReference type="NCBI Taxonomy" id="1288495"/>
    <lineage>
        <taxon>Bacteria</taxon>
        <taxon>Pseudomonadati</taxon>
        <taxon>Pseudomonadota</taxon>
        <taxon>Betaproteobacteria</taxon>
        <taxon>Burkholderiales</taxon>
        <taxon>Comamonadaceae</taxon>
        <taxon>Diaphorobacter</taxon>
    </lineage>
</organism>
<evidence type="ECO:0000256" key="1">
    <source>
        <dbReference type="SAM" id="MobiDB-lite"/>
    </source>
</evidence>
<dbReference type="RefSeq" id="WP_187725562.1">
    <property type="nucleotide sequence ID" value="NZ_CP060783.1"/>
</dbReference>
<name>A0A7H0GP06_9BURK</name>
<accession>A0A7H0GP06</accession>